<reference evidence="2 3" key="1">
    <citation type="submission" date="2018-11" db="EMBL/GenBank/DDBJ databases">
        <authorList>
            <consortium name="Pathogen Informatics"/>
        </authorList>
    </citation>
    <scope>NUCLEOTIDE SEQUENCE [LARGE SCALE GENOMIC DNA]</scope>
</reference>
<evidence type="ECO:0000313" key="4">
    <source>
        <dbReference type="WBParaSite" id="HPBE_0001257701-mRNA-1"/>
    </source>
</evidence>
<dbReference type="InterPro" id="IPR027124">
    <property type="entry name" value="Swc5/CFDP1/2"/>
</dbReference>
<evidence type="ECO:0000259" key="1">
    <source>
        <dbReference type="Pfam" id="PF14529"/>
    </source>
</evidence>
<dbReference type="Proteomes" id="UP000050761">
    <property type="component" value="Unassembled WGS sequence"/>
</dbReference>
<accession>A0A183FW11</accession>
<accession>A0A3P8AMY0</accession>
<dbReference type="PANTHER" id="PTHR23227">
    <property type="entry name" value="BUCENTAUR RELATED"/>
    <property type="match status" value="1"/>
</dbReference>
<name>A0A183FW11_HELPZ</name>
<dbReference type="Gene3D" id="3.60.10.10">
    <property type="entry name" value="Endonuclease/exonuclease/phosphatase"/>
    <property type="match status" value="1"/>
</dbReference>
<dbReference type="SUPFAM" id="SSF56219">
    <property type="entry name" value="DNase I-like"/>
    <property type="match status" value="1"/>
</dbReference>
<reference evidence="4" key="2">
    <citation type="submission" date="2019-09" db="UniProtKB">
        <authorList>
            <consortium name="WormBaseParasite"/>
        </authorList>
    </citation>
    <scope>IDENTIFICATION</scope>
</reference>
<dbReference type="Pfam" id="PF14529">
    <property type="entry name" value="Exo_endo_phos_2"/>
    <property type="match status" value="1"/>
</dbReference>
<keyword evidence="3" id="KW-1185">Reference proteome</keyword>
<sequence>MYAPTEVSEDAKKDEFYEGLQQTIDEAPRRDLKIVMGDFNAKLGGDPAGLEKAVGPFTSASDTNEHGSRLITFCSYNNLCIGNTYFQHRRIHKATWSSPDGRTVNEIDLVCLSNRWRTSLLDTRANRGADVGSDHYLVRASMKLKLKQQKRHCIALPLTQLD</sequence>
<evidence type="ECO:0000313" key="2">
    <source>
        <dbReference type="EMBL" id="VDO92783.1"/>
    </source>
</evidence>
<dbReference type="InterPro" id="IPR005135">
    <property type="entry name" value="Endo/exonuclease/phosphatase"/>
</dbReference>
<gene>
    <name evidence="2" type="ORF">HPBE_LOCUS12578</name>
</gene>
<dbReference type="WBParaSite" id="HPBE_0001257701-mRNA-1">
    <property type="protein sequence ID" value="HPBE_0001257701-mRNA-1"/>
    <property type="gene ID" value="HPBE_0001257701"/>
</dbReference>
<dbReference type="PANTHER" id="PTHR23227:SF67">
    <property type="entry name" value="CRANIOFACIAL DEVELOPMENT PROTEIN 2-LIKE"/>
    <property type="match status" value="1"/>
</dbReference>
<dbReference type="InterPro" id="IPR036691">
    <property type="entry name" value="Endo/exonu/phosph_ase_sf"/>
</dbReference>
<proteinExistence type="predicted"/>
<dbReference type="GO" id="GO:0003824">
    <property type="term" value="F:catalytic activity"/>
    <property type="evidence" value="ECO:0007669"/>
    <property type="project" value="InterPro"/>
</dbReference>
<dbReference type="EMBL" id="UZAH01027557">
    <property type="protein sequence ID" value="VDO92783.1"/>
    <property type="molecule type" value="Genomic_DNA"/>
</dbReference>
<dbReference type="OrthoDB" id="5867484at2759"/>
<evidence type="ECO:0000313" key="3">
    <source>
        <dbReference type="Proteomes" id="UP000050761"/>
    </source>
</evidence>
<dbReference type="AlphaFoldDB" id="A0A183FW11"/>
<feature type="domain" description="Endonuclease/exonuclease/phosphatase" evidence="1">
    <location>
        <begin position="12"/>
        <end position="138"/>
    </location>
</feature>
<organism evidence="3 4">
    <name type="scientific">Heligmosomoides polygyrus</name>
    <name type="common">Parasitic roundworm</name>
    <dbReference type="NCBI Taxonomy" id="6339"/>
    <lineage>
        <taxon>Eukaryota</taxon>
        <taxon>Metazoa</taxon>
        <taxon>Ecdysozoa</taxon>
        <taxon>Nematoda</taxon>
        <taxon>Chromadorea</taxon>
        <taxon>Rhabditida</taxon>
        <taxon>Rhabditina</taxon>
        <taxon>Rhabditomorpha</taxon>
        <taxon>Strongyloidea</taxon>
        <taxon>Heligmosomidae</taxon>
        <taxon>Heligmosomoides</taxon>
    </lineage>
</organism>
<protein>
    <submittedName>
        <fullName evidence="4">Endo/exonuclease/phosphatase domain-containing protein</fullName>
    </submittedName>
</protein>